<gene>
    <name evidence="4" type="ORF">Cgig2_017738</name>
</gene>
<feature type="transmembrane region" description="Helical" evidence="2">
    <location>
        <begin position="132"/>
        <end position="154"/>
    </location>
</feature>
<feature type="region of interest" description="Disordered" evidence="1">
    <location>
        <begin position="810"/>
        <end position="838"/>
    </location>
</feature>
<protein>
    <recommendedName>
        <fullName evidence="3">HTH OST-type domain-containing protein</fullName>
    </recommendedName>
</protein>
<dbReference type="InterPro" id="IPR024768">
    <property type="entry name" value="Marf1"/>
</dbReference>
<comment type="caution">
    <text evidence="4">The sequence shown here is derived from an EMBL/GenBank/DDBJ whole genome shotgun (WGS) entry which is preliminary data.</text>
</comment>
<feature type="region of interest" description="Disordered" evidence="1">
    <location>
        <begin position="699"/>
        <end position="731"/>
    </location>
</feature>
<feature type="domain" description="HTH OST-type" evidence="3">
    <location>
        <begin position="294"/>
        <end position="365"/>
    </location>
</feature>
<dbReference type="PANTHER" id="PTHR14379:SF6">
    <property type="entry name" value="EMB|CAB71880.1"/>
    <property type="match status" value="1"/>
</dbReference>
<proteinExistence type="predicted"/>
<dbReference type="EMBL" id="JAKOGI010001664">
    <property type="protein sequence ID" value="KAJ8424505.1"/>
    <property type="molecule type" value="Genomic_DNA"/>
</dbReference>
<dbReference type="Proteomes" id="UP001153076">
    <property type="component" value="Unassembled WGS sequence"/>
</dbReference>
<name>A0A9Q1JMI7_9CARY</name>
<evidence type="ECO:0000313" key="5">
    <source>
        <dbReference type="Proteomes" id="UP001153076"/>
    </source>
</evidence>
<dbReference type="Gene3D" id="3.30.420.610">
    <property type="entry name" value="LOTUS domain-like"/>
    <property type="match status" value="2"/>
</dbReference>
<dbReference type="CDD" id="cd08824">
    <property type="entry name" value="LOTUS"/>
    <property type="match status" value="2"/>
</dbReference>
<evidence type="ECO:0000259" key="3">
    <source>
        <dbReference type="PROSITE" id="PS51644"/>
    </source>
</evidence>
<feature type="transmembrane region" description="Helical" evidence="2">
    <location>
        <begin position="60"/>
        <end position="78"/>
    </location>
</feature>
<feature type="region of interest" description="Disordered" evidence="1">
    <location>
        <begin position="869"/>
        <end position="949"/>
    </location>
</feature>
<evidence type="ECO:0000313" key="4">
    <source>
        <dbReference type="EMBL" id="KAJ8424505.1"/>
    </source>
</evidence>
<dbReference type="InterPro" id="IPR021139">
    <property type="entry name" value="NYN"/>
</dbReference>
<dbReference type="GO" id="GO:0010468">
    <property type="term" value="P:regulation of gene expression"/>
    <property type="evidence" value="ECO:0007669"/>
    <property type="project" value="InterPro"/>
</dbReference>
<keyword evidence="2" id="KW-0812">Transmembrane</keyword>
<dbReference type="Pfam" id="PF12872">
    <property type="entry name" value="OST-HTH"/>
    <property type="match status" value="2"/>
</dbReference>
<dbReference type="InterPro" id="IPR025605">
    <property type="entry name" value="OST-HTH/LOTUS_dom"/>
</dbReference>
<feature type="region of interest" description="Disordered" evidence="1">
    <location>
        <begin position="265"/>
        <end position="294"/>
    </location>
</feature>
<feature type="compositionally biased region" description="Basic and acidic residues" evidence="1">
    <location>
        <begin position="525"/>
        <end position="541"/>
    </location>
</feature>
<dbReference type="AlphaFoldDB" id="A0A9Q1JMI7"/>
<dbReference type="GO" id="GO:0005777">
    <property type="term" value="C:peroxisome"/>
    <property type="evidence" value="ECO:0007669"/>
    <property type="project" value="InterPro"/>
</dbReference>
<keyword evidence="2" id="KW-0472">Membrane</keyword>
<evidence type="ECO:0000256" key="1">
    <source>
        <dbReference type="SAM" id="MobiDB-lite"/>
    </source>
</evidence>
<feature type="compositionally biased region" description="Low complexity" evidence="1">
    <location>
        <begin position="699"/>
        <end position="709"/>
    </location>
</feature>
<dbReference type="OrthoDB" id="549353at2759"/>
<dbReference type="InterPro" id="IPR041966">
    <property type="entry name" value="LOTUS-like"/>
</dbReference>
<feature type="region of interest" description="Disordered" evidence="1">
    <location>
        <begin position="512"/>
        <end position="543"/>
    </location>
</feature>
<feature type="region of interest" description="Disordered" evidence="1">
    <location>
        <begin position="1"/>
        <end position="23"/>
    </location>
</feature>
<feature type="compositionally biased region" description="Acidic residues" evidence="1">
    <location>
        <begin position="870"/>
        <end position="883"/>
    </location>
</feature>
<feature type="compositionally biased region" description="Basic and acidic residues" evidence="1">
    <location>
        <begin position="892"/>
        <end position="902"/>
    </location>
</feature>
<organism evidence="4 5">
    <name type="scientific">Carnegiea gigantea</name>
    <dbReference type="NCBI Taxonomy" id="171969"/>
    <lineage>
        <taxon>Eukaryota</taxon>
        <taxon>Viridiplantae</taxon>
        <taxon>Streptophyta</taxon>
        <taxon>Embryophyta</taxon>
        <taxon>Tracheophyta</taxon>
        <taxon>Spermatophyta</taxon>
        <taxon>Magnoliopsida</taxon>
        <taxon>eudicotyledons</taxon>
        <taxon>Gunneridae</taxon>
        <taxon>Pentapetalae</taxon>
        <taxon>Caryophyllales</taxon>
        <taxon>Cactineae</taxon>
        <taxon>Cactaceae</taxon>
        <taxon>Cactoideae</taxon>
        <taxon>Echinocereeae</taxon>
        <taxon>Carnegiea</taxon>
    </lineage>
</organism>
<keyword evidence="5" id="KW-1185">Reference proteome</keyword>
<keyword evidence="2" id="KW-1133">Transmembrane helix</keyword>
<evidence type="ECO:0000256" key="2">
    <source>
        <dbReference type="SAM" id="Phobius"/>
    </source>
</evidence>
<dbReference type="PANTHER" id="PTHR14379">
    <property type="entry name" value="LIMKAIN B LKAP"/>
    <property type="match status" value="1"/>
</dbReference>
<feature type="domain" description="HTH OST-type" evidence="3">
    <location>
        <begin position="734"/>
        <end position="807"/>
    </location>
</feature>
<dbReference type="PROSITE" id="PS51644">
    <property type="entry name" value="HTH_OST"/>
    <property type="match status" value="2"/>
</dbReference>
<feature type="compositionally biased region" description="Polar residues" evidence="1">
    <location>
        <begin position="270"/>
        <end position="290"/>
    </location>
</feature>
<reference evidence="4" key="1">
    <citation type="submission" date="2022-04" db="EMBL/GenBank/DDBJ databases">
        <title>Carnegiea gigantea Genome sequencing and assembly v2.</title>
        <authorList>
            <person name="Copetti D."/>
            <person name="Sanderson M.J."/>
            <person name="Burquez A."/>
            <person name="Wojciechowski M.F."/>
        </authorList>
    </citation>
    <scope>NUCLEOTIDE SEQUENCE</scope>
    <source>
        <strain evidence="4">SGP5-SGP5p</strain>
        <tissue evidence="4">Aerial part</tissue>
    </source>
</reference>
<sequence length="986" mass="110416">MARKGTNPSSTINPSISSSHKTQTSNSQFFLTTAMNHLSSTRKPLSHFLFSLSSSSSRPSASLLDFFFFFFFFFLPPLPSVPRRYDDDGRNVRVSVWWDSRIRVPSGSNVFKISQSIMAAVRANGIKGPFRFLLLGTFWLIGGLIYQALISFTFHGGRNSADGSLLVDLMHWVAQNPPPAHIFLISSDRDFAGILHRLRMNNYNILLAGREGKYTSGVLCSAATIMWQWEELAKGEHLSGRHFNQPPDGPFNSWYGHYKGPLEDPYDMPQQENSSKVNHSTNIEQSSEPQPLQVPKQVMKHVRDIVNSYPRGLPIGELRSQLENKVTIDRNYYGFKKFSGLLQSMRRIVKVIDRADGNFLIRPVAPRASEVVESDDTSAGSMTENGKQAVQVTPKAGEAQSVARMVNVEPILHASHHDVAKESLAEVTKVEEIPEKVFDGPEKISDGCSREVQFASAMKDDEKEGIDSQSVRSRMALTEVQKSKSEVGVFERLWTKWFGSSTGIERTDISVPDKFHSSSCSPEKSTLEEQGTKSPSEHETHGPNAALHVDAKCDKIAKSEVNPGFVGKAISWFKSWRNESCAKTLTEQLNEEQNVMDESRDHEDAPQSKKHELFFKDAFWNAFASFLRTYRGSDIVLNSTSREQLAKRLHIDGPLILRSLKGSDLLDLVDLLISEKKWIEEFPTQKPRFKILHLPGKRSASAQAPNSNASDEKSHSVLSSIMQKKPSEKSRSEILADCQKLLDELLLQNPEGFNMGIFKKKFLEKYRYSFDHLKLGYPKLVSLLQIMPGVKVESSCVYPDKVAYAPGIASLGSKGSSPGSDGEMSDSHRKQEDVESQWEELGPVANSNITKQEEQPDPMQIDQEYKPSMADDDEELSDQEGEEYASSSQLKADGKTKKKVNEEDSSLLKILNRWHATKDENNPEGLVDCSKEESGIEASSAAGNAQKQRLQKSYMFVSNSLESNKDKLIDGILGRLKNSGEQRVRQ</sequence>
<dbReference type="CDD" id="cd10910">
    <property type="entry name" value="PIN_limkain_b1_N_like"/>
    <property type="match status" value="1"/>
</dbReference>
<dbReference type="GO" id="GO:0004540">
    <property type="term" value="F:RNA nuclease activity"/>
    <property type="evidence" value="ECO:0007669"/>
    <property type="project" value="InterPro"/>
</dbReference>
<accession>A0A9Q1JMI7</accession>
<dbReference type="Pfam" id="PF01936">
    <property type="entry name" value="NYN"/>
    <property type="match status" value="1"/>
</dbReference>
<feature type="compositionally biased region" description="Low complexity" evidence="1">
    <location>
        <begin position="1"/>
        <end position="19"/>
    </location>
</feature>